<evidence type="ECO:0000313" key="3">
    <source>
        <dbReference type="Proteomes" id="UP001159427"/>
    </source>
</evidence>
<dbReference type="EMBL" id="CALNXI010000794">
    <property type="protein sequence ID" value="CAH3140133.1"/>
    <property type="molecule type" value="Genomic_DNA"/>
</dbReference>
<name>A0ABN8PEQ8_9CNID</name>
<feature type="region of interest" description="Disordered" evidence="1">
    <location>
        <begin position="27"/>
        <end position="170"/>
    </location>
</feature>
<organism evidence="2 3">
    <name type="scientific">Porites evermanni</name>
    <dbReference type="NCBI Taxonomy" id="104178"/>
    <lineage>
        <taxon>Eukaryota</taxon>
        <taxon>Metazoa</taxon>
        <taxon>Cnidaria</taxon>
        <taxon>Anthozoa</taxon>
        <taxon>Hexacorallia</taxon>
        <taxon>Scleractinia</taxon>
        <taxon>Fungiina</taxon>
        <taxon>Poritidae</taxon>
        <taxon>Porites</taxon>
    </lineage>
</organism>
<feature type="compositionally biased region" description="Polar residues" evidence="1">
    <location>
        <begin position="114"/>
        <end position="123"/>
    </location>
</feature>
<feature type="compositionally biased region" description="Basic and acidic residues" evidence="1">
    <location>
        <begin position="62"/>
        <end position="79"/>
    </location>
</feature>
<proteinExistence type="predicted"/>
<protein>
    <submittedName>
        <fullName evidence="2">Uncharacterized protein</fullName>
    </submittedName>
</protein>
<dbReference type="Proteomes" id="UP001159427">
    <property type="component" value="Unassembled WGS sequence"/>
</dbReference>
<evidence type="ECO:0000256" key="1">
    <source>
        <dbReference type="SAM" id="MobiDB-lite"/>
    </source>
</evidence>
<evidence type="ECO:0000313" key="2">
    <source>
        <dbReference type="EMBL" id="CAH3140133.1"/>
    </source>
</evidence>
<comment type="caution">
    <text evidence="2">The sequence shown here is derived from an EMBL/GenBank/DDBJ whole genome shotgun (WGS) entry which is preliminary data.</text>
</comment>
<gene>
    <name evidence="2" type="ORF">PEVE_00041574</name>
</gene>
<keyword evidence="3" id="KW-1185">Reference proteome</keyword>
<sequence>MLTIYFLCLQPKGGLDFAAELAAKIGVAPPKRQDSEDEDDEEKPADGEWSDEEHQIPQTAVDQEKERSESKRSRGDSKTKEKKSHHHHHHHHKKDRSESHGEYKHRKRRESKTSHSSVDTRQSVPAEDDLFGQSSPQEDGLFGSEGTPFRQKGGLFSGGGNLFDDVEGEK</sequence>
<reference evidence="2 3" key="1">
    <citation type="submission" date="2022-05" db="EMBL/GenBank/DDBJ databases">
        <authorList>
            <consortium name="Genoscope - CEA"/>
            <person name="William W."/>
        </authorList>
    </citation>
    <scope>NUCLEOTIDE SEQUENCE [LARGE SCALE GENOMIC DNA]</scope>
</reference>
<accession>A0ABN8PEQ8</accession>
<feature type="compositionally biased region" description="Basic residues" evidence="1">
    <location>
        <begin position="80"/>
        <end position="94"/>
    </location>
</feature>
<feature type="non-terminal residue" evidence="2">
    <location>
        <position position="170"/>
    </location>
</feature>
<feature type="compositionally biased region" description="Acidic residues" evidence="1">
    <location>
        <begin position="35"/>
        <end position="51"/>
    </location>
</feature>